<keyword evidence="2" id="KW-1133">Transmembrane helix</keyword>
<dbReference type="RefSeq" id="WP_354555030.1">
    <property type="nucleotide sequence ID" value="NZ_JBEPMB010000001.1"/>
</dbReference>
<organism evidence="3 4">
    <name type="scientific">Rhizobium aquaticum</name>
    <dbReference type="NCBI Taxonomy" id="1549636"/>
    <lineage>
        <taxon>Bacteria</taxon>
        <taxon>Pseudomonadati</taxon>
        <taxon>Pseudomonadota</taxon>
        <taxon>Alphaproteobacteria</taxon>
        <taxon>Hyphomicrobiales</taxon>
        <taxon>Rhizobiaceae</taxon>
        <taxon>Rhizobium/Agrobacterium group</taxon>
        <taxon>Rhizobium</taxon>
    </lineage>
</organism>
<evidence type="ECO:0000256" key="2">
    <source>
        <dbReference type="SAM" id="Phobius"/>
    </source>
</evidence>
<dbReference type="Proteomes" id="UP001549047">
    <property type="component" value="Unassembled WGS sequence"/>
</dbReference>
<feature type="transmembrane region" description="Helical" evidence="2">
    <location>
        <begin position="22"/>
        <end position="46"/>
    </location>
</feature>
<feature type="region of interest" description="Disordered" evidence="1">
    <location>
        <begin position="481"/>
        <end position="501"/>
    </location>
</feature>
<evidence type="ECO:0000313" key="4">
    <source>
        <dbReference type="Proteomes" id="UP001549047"/>
    </source>
</evidence>
<gene>
    <name evidence="3" type="ORF">ABID16_000774</name>
</gene>
<proteinExistence type="predicted"/>
<keyword evidence="2" id="KW-0812">Transmembrane</keyword>
<feature type="compositionally biased region" description="Polar residues" evidence="1">
    <location>
        <begin position="491"/>
        <end position="501"/>
    </location>
</feature>
<dbReference type="SUPFAM" id="SSF141571">
    <property type="entry name" value="Pentapeptide repeat-like"/>
    <property type="match status" value="1"/>
</dbReference>
<evidence type="ECO:0000256" key="1">
    <source>
        <dbReference type="SAM" id="MobiDB-lite"/>
    </source>
</evidence>
<dbReference type="EMBL" id="JBEPMB010000001">
    <property type="protein sequence ID" value="MET3612469.1"/>
    <property type="molecule type" value="Genomic_DNA"/>
</dbReference>
<name>A0ABV2IXU4_9HYPH</name>
<accession>A0ABV2IXU4</accession>
<evidence type="ECO:0000313" key="3">
    <source>
        <dbReference type="EMBL" id="MET3612469.1"/>
    </source>
</evidence>
<keyword evidence="4" id="KW-1185">Reference proteome</keyword>
<reference evidence="3 4" key="1">
    <citation type="submission" date="2024-06" db="EMBL/GenBank/DDBJ databases">
        <title>Genomic Encyclopedia of Type Strains, Phase IV (KMG-IV): sequencing the most valuable type-strain genomes for metagenomic binning, comparative biology and taxonomic classification.</title>
        <authorList>
            <person name="Goeker M."/>
        </authorList>
    </citation>
    <scope>NUCLEOTIDE SEQUENCE [LARGE SCALE GENOMIC DNA]</scope>
    <source>
        <strain evidence="3 4">DSM 29780</strain>
    </source>
</reference>
<keyword evidence="2" id="KW-0472">Membrane</keyword>
<dbReference type="Gene3D" id="2.160.20.80">
    <property type="entry name" value="E3 ubiquitin-protein ligase SopA"/>
    <property type="match status" value="1"/>
</dbReference>
<protein>
    <submittedName>
        <fullName evidence="3">Uncharacterized protein YjbI with pentapeptide repeats</fullName>
    </submittedName>
</protein>
<comment type="caution">
    <text evidence="3">The sequence shown here is derived from an EMBL/GenBank/DDBJ whole genome shotgun (WGS) entry which is preliminary data.</text>
</comment>
<sequence>MQTDQNVGSNQSRTSFQKAKKIVTQASHACNVIASFGVIFAVIFFITGQKDRETQEEASAWAALSNPKPGISVARQLEYLSKDGWFRSASKFENVHLTPEVGAKGISLAGLKISNTSFESAKIENSTISNAEIKNSELNLVSFKNSDIIDSKIEKIQIINSDFRNSRIIKSNITGIYTGANFDKIISLDSRFELSIPRVSIYNREKIDFDRFDNVSFENSLIRDSQFFIPEPEEMDECGTFNFRSLELYYSKIEVAEDKNLNRQMCRFYMDNSWIIGSEIKGNAGVRCSGCTIAFSKIEIESSLLVEQDSPLYGSIALHLSAPSVKNSTIYQTKIIGKSPELNFENAKLKKVDISQLNLHGSNVSGAEFDLYDFSENSGSPKSDKPDSFRMIFLKGDGRYRGLKDMDIHSFDSGLAAPETPEQVRARYPAEGLKSAWAWRDRPPKGLPTNVPGPILCDEKLRKEKPESEFDLGKIPDECKPSDWQDVFGDSTISLSPETDE</sequence>